<sequence>MKKCLGCNKNKPANDFGTTGNARALCSKCRSGTVVRTNKGTGRRKGDGSWVGDLFEGIGDFFSDLIP</sequence>
<organism evidence="1 2">
    <name type="scientific">Streptomyces phage Starbow</name>
    <dbReference type="NCBI Taxonomy" id="2283266"/>
    <lineage>
        <taxon>Viruses</taxon>
        <taxon>Duplodnaviria</taxon>
        <taxon>Heunggongvirae</taxon>
        <taxon>Uroviricota</taxon>
        <taxon>Caudoviricetes</taxon>
        <taxon>Stanwilliamsviridae</taxon>
        <taxon>Boydwoodruffvirinae</taxon>
        <taxon>Karimacvirus</taxon>
        <taxon>Karimacvirus karimac</taxon>
        <taxon>Streptomyces virus Karimac</taxon>
    </lineage>
</organism>
<gene>
    <name evidence="1" type="primary">154</name>
    <name evidence="1" type="ORF">SEA_STARBOW_154</name>
</gene>
<dbReference type="Proteomes" id="UP000259040">
    <property type="component" value="Segment"/>
</dbReference>
<reference evidence="1 2" key="1">
    <citation type="submission" date="2018-07" db="EMBL/GenBank/DDBJ databases">
        <authorList>
            <person name="Boyd E.M."/>
            <person name="Barkley D.B."/>
            <person name="Naeem H."/>
            <person name="Vanhorne R."/>
            <person name="Nayek S."/>
            <person name="Layton S.R."/>
            <person name="Hughes L.E."/>
            <person name="Garlena R.A."/>
            <person name="Russell D.A."/>
            <person name="Pope W.H."/>
            <person name="Jacobs-Sera D."/>
            <person name="Hatfull G.F."/>
        </authorList>
    </citation>
    <scope>NUCLEOTIDE SEQUENCE [LARGE SCALE GENOMIC DNA]</scope>
</reference>
<dbReference type="EMBL" id="MH576964">
    <property type="protein sequence ID" value="AXH66640.1"/>
    <property type="molecule type" value="Genomic_DNA"/>
</dbReference>
<proteinExistence type="predicted"/>
<accession>A0A345M819</accession>
<name>A0A345M819_9CAUD</name>
<protein>
    <submittedName>
        <fullName evidence="1">Uncharacterized protein</fullName>
    </submittedName>
</protein>
<evidence type="ECO:0000313" key="2">
    <source>
        <dbReference type="Proteomes" id="UP000259040"/>
    </source>
</evidence>
<evidence type="ECO:0000313" key="1">
    <source>
        <dbReference type="EMBL" id="AXH66640.1"/>
    </source>
</evidence>